<organism evidence="1 2">
    <name type="scientific">Escherichia coli</name>
    <dbReference type="NCBI Taxonomy" id="562"/>
    <lineage>
        <taxon>Bacteria</taxon>
        <taxon>Pseudomonadati</taxon>
        <taxon>Pseudomonadota</taxon>
        <taxon>Gammaproteobacteria</taxon>
        <taxon>Enterobacterales</taxon>
        <taxon>Enterobacteriaceae</taxon>
        <taxon>Escherichia</taxon>
    </lineage>
</organism>
<reference evidence="1 2" key="1">
    <citation type="submission" date="2018-06" db="EMBL/GenBank/DDBJ databases">
        <authorList>
            <consortium name="Pathogen Informatics"/>
            <person name="Doyle S."/>
        </authorList>
    </citation>
    <scope>NUCLEOTIDE SEQUENCE [LARGE SCALE GENOMIC DNA]</scope>
    <source>
        <strain evidence="1 2">NCTC13148</strain>
    </source>
</reference>
<protein>
    <submittedName>
        <fullName evidence="1">Conserved protein with FAD/NAD(P)-binding domain</fullName>
    </submittedName>
</protein>
<dbReference type="EMBL" id="UGET01000004">
    <property type="protein sequence ID" value="STL69507.1"/>
    <property type="molecule type" value="Genomic_DNA"/>
</dbReference>
<gene>
    <name evidence="1" type="primary">ydhS_2</name>
    <name evidence="1" type="ORF">NCTC13148_01067</name>
</gene>
<proteinExistence type="predicted"/>
<dbReference type="Proteomes" id="UP000254255">
    <property type="component" value="Unassembled WGS sequence"/>
</dbReference>
<name>A0A377BLC4_ECOLX</name>
<dbReference type="PANTHER" id="PTHR40254">
    <property type="entry name" value="BLR0577 PROTEIN"/>
    <property type="match status" value="1"/>
</dbReference>
<evidence type="ECO:0000313" key="2">
    <source>
        <dbReference type="Proteomes" id="UP000254255"/>
    </source>
</evidence>
<dbReference type="PANTHER" id="PTHR40254:SF1">
    <property type="entry name" value="BLR0577 PROTEIN"/>
    <property type="match status" value="1"/>
</dbReference>
<accession>A0A377BLC4</accession>
<evidence type="ECO:0000313" key="1">
    <source>
        <dbReference type="EMBL" id="STL69507.1"/>
    </source>
</evidence>
<dbReference type="AlphaFoldDB" id="A0A377BLC4"/>
<sequence length="100" mass="10804">MEAKVDACNVGIMGTSLSGLDAAMAVAIQHGSFIEDDKQHVVFHRDNASEKLNITLMSRTGILPEADFYCPIPYEPLHIVTDQALNAEIQKGEEAFGSGI</sequence>
<dbReference type="InterPro" id="IPR052189">
    <property type="entry name" value="L-asp_N-monooxygenase_NS-form"/>
</dbReference>